<evidence type="ECO:0000256" key="10">
    <source>
        <dbReference type="PIRNR" id="PIRNR028973"/>
    </source>
</evidence>
<comment type="similarity">
    <text evidence="2 10">Belongs to the HIT family.</text>
</comment>
<reference evidence="13 14" key="1">
    <citation type="submission" date="2020-04" db="EMBL/GenBank/DDBJ databases">
        <authorList>
            <person name="Laetsch R D."/>
            <person name="Stevens L."/>
            <person name="Kumar S."/>
            <person name="Blaxter L. M."/>
        </authorList>
    </citation>
    <scope>NUCLEOTIDE SEQUENCE [LARGE SCALE GENOMIC DNA]</scope>
</reference>
<comment type="catalytic activity">
    <reaction evidence="7 10">
        <text>a 5'-end (N(7)-methyl 5'-triphosphoguanosine)-ribonucleoside in mRNA + H2O = N(7)-methyl-GMP + a 5'-end diphospho-ribonucleoside in mRNA + 2 H(+)</text>
        <dbReference type="Rhea" id="RHEA:65388"/>
        <dbReference type="Rhea" id="RHEA-COMP:17165"/>
        <dbReference type="Rhea" id="RHEA-COMP:17167"/>
        <dbReference type="ChEBI" id="CHEBI:15377"/>
        <dbReference type="ChEBI" id="CHEBI:15378"/>
        <dbReference type="ChEBI" id="CHEBI:58285"/>
        <dbReference type="ChEBI" id="CHEBI:156461"/>
        <dbReference type="ChEBI" id="CHEBI:167616"/>
        <dbReference type="EC" id="3.6.1.59"/>
    </reaction>
</comment>
<dbReference type="GO" id="GO:0005634">
    <property type="term" value="C:nucleus"/>
    <property type="evidence" value="ECO:0007669"/>
    <property type="project" value="UniProtKB-SubCell"/>
</dbReference>
<comment type="function">
    <text evidence="9">Decapping scavenger enzyme that catalyzes the cleavage of a residual cap structure following the degradation of mRNAs of the 3'-&gt;5' exosome-mediated mRNA decay pathway. Hydrolyzes cap analog structures like 7-methylguanosine nucleoside triphosphate (m7GpppG) and tri-methyl guanosine nucleoside triphosphate (m3(2,2,7)GpppG) with up to 2 nucleotide substrates (small capped oligoribonucleotides) and specifically releases 5'-phosphorylated RNA fragments and 7-methylguanosine monophosphate (m7GMP). Does not hydrolyze unmethylated cap analog (GpppG) and shows no decapping activity on intact m7GpppG-capped mRNA molecules. Does not hydrolyze 7-methylguanosine diphosphate (m7GDP) and tri-methylguanosine diphosphate (m3(2,2,7)GDP) to m(7)GMP and m3(2,2,7)GMP, respectively. May also play a role in the 5'-&gt;3 mRNA decay pathway; m7GDP, the downstream product released by the 5'-&gt;3' mRNA mediated decapping activity, may be also converted by dcs-1 to m7GMP. Binds to m7GpppG and strongly to m7GDP.</text>
</comment>
<dbReference type="EMBL" id="CADEPM010000001">
    <property type="protein sequence ID" value="CAB3396764.1"/>
    <property type="molecule type" value="Genomic_DNA"/>
</dbReference>
<dbReference type="Pfam" id="PF11969">
    <property type="entry name" value="DcpS_C"/>
    <property type="match status" value="1"/>
</dbReference>
<dbReference type="Pfam" id="PF05652">
    <property type="entry name" value="DcpS"/>
    <property type="match status" value="1"/>
</dbReference>
<comment type="subcellular location">
    <subcellularLocation>
        <location evidence="1 10">Nucleus</location>
    </subcellularLocation>
</comment>
<feature type="binding site" evidence="12">
    <location>
        <position position="178"/>
    </location>
    <ligand>
        <name>substrate</name>
    </ligand>
</feature>
<dbReference type="GO" id="GO:0000340">
    <property type="term" value="F:RNA 7-methylguanosine cap binding"/>
    <property type="evidence" value="ECO:0007669"/>
    <property type="project" value="UniProtKB-UniRule"/>
</dbReference>
<comment type="catalytic activity">
    <reaction evidence="8">
        <text>a 5'-end (N(2),N(2),N(7)-trimethyl 5'-triphosphoguanosine)-ribonucleoside in mRNA + H2O = (N(2),N(2),N(7))-trimethyl-GMP + a 5'-end diphospho-ribonucleoside in mRNA + 2 H(+)</text>
        <dbReference type="Rhea" id="RHEA:65384"/>
        <dbReference type="Rhea" id="RHEA-COMP:17165"/>
        <dbReference type="Rhea" id="RHEA-COMP:17171"/>
        <dbReference type="ChEBI" id="CHEBI:15377"/>
        <dbReference type="ChEBI" id="CHEBI:15378"/>
        <dbReference type="ChEBI" id="CHEBI:74434"/>
        <dbReference type="ChEBI" id="CHEBI:167616"/>
        <dbReference type="ChEBI" id="CHEBI:167623"/>
        <dbReference type="EC" id="3.6.1.59"/>
    </reaction>
</comment>
<keyword evidence="5 10" id="KW-0378">Hydrolase</keyword>
<dbReference type="SUPFAM" id="SSF102860">
    <property type="entry name" value="mRNA decapping enzyme DcpS N-terminal domain"/>
    <property type="match status" value="1"/>
</dbReference>
<dbReference type="InterPro" id="IPR036265">
    <property type="entry name" value="HIT-like_sf"/>
</dbReference>
<evidence type="ECO:0000256" key="2">
    <source>
        <dbReference type="ARBA" id="ARBA00010208"/>
    </source>
</evidence>
<dbReference type="InterPro" id="IPR011145">
    <property type="entry name" value="Scavenger_mRNA_decap_enz_N"/>
</dbReference>
<evidence type="ECO:0000313" key="13">
    <source>
        <dbReference type="EMBL" id="CAB3396764.1"/>
    </source>
</evidence>
<dbReference type="GO" id="GO:0140932">
    <property type="term" value="F:5'-(N(7)-methyl 5'-triphosphoguanosine)-[mRNA] diphosphatase activity"/>
    <property type="evidence" value="ECO:0007669"/>
    <property type="project" value="UniProtKB-EC"/>
</dbReference>
<dbReference type="PANTHER" id="PTHR12978">
    <property type="entry name" value="HISTIDINE TRIAD HIT PROTEIN MEMBER"/>
    <property type="match status" value="1"/>
</dbReference>
<dbReference type="GO" id="GO:0006397">
    <property type="term" value="P:mRNA processing"/>
    <property type="evidence" value="ECO:0007669"/>
    <property type="project" value="UniProtKB-KW"/>
</dbReference>
<evidence type="ECO:0000256" key="1">
    <source>
        <dbReference type="ARBA" id="ARBA00004123"/>
    </source>
</evidence>
<evidence type="ECO:0000256" key="4">
    <source>
        <dbReference type="ARBA" id="ARBA00015636"/>
    </source>
</evidence>
<feature type="binding site" evidence="12">
    <location>
        <position position="180"/>
    </location>
    <ligand>
        <name>substrate</name>
    </ligand>
</feature>
<evidence type="ECO:0000256" key="9">
    <source>
        <dbReference type="ARBA" id="ARBA00056955"/>
    </source>
</evidence>
<dbReference type="EC" id="3.6.1.59" evidence="3 10"/>
<name>A0A8S1EB17_9PELO</name>
<dbReference type="OrthoDB" id="10264956at2759"/>
<evidence type="ECO:0000256" key="7">
    <source>
        <dbReference type="ARBA" id="ARBA00048222"/>
    </source>
</evidence>
<evidence type="ECO:0000256" key="5">
    <source>
        <dbReference type="ARBA" id="ARBA00022801"/>
    </source>
</evidence>
<dbReference type="SUPFAM" id="SSF54197">
    <property type="entry name" value="HIT-like"/>
    <property type="match status" value="1"/>
</dbReference>
<dbReference type="PANTHER" id="PTHR12978:SF0">
    <property type="entry name" value="M7GPPPX DIPHOSPHATASE"/>
    <property type="match status" value="1"/>
</dbReference>
<protein>
    <recommendedName>
        <fullName evidence="4 10">m7GpppX diphosphatase</fullName>
        <ecNumber evidence="3 10">3.6.1.59</ecNumber>
    </recommendedName>
</protein>
<dbReference type="AlphaFoldDB" id="A0A8S1EB17"/>
<dbReference type="Gene3D" id="3.30.428.10">
    <property type="entry name" value="HIT-like"/>
    <property type="match status" value="1"/>
</dbReference>
<dbReference type="Proteomes" id="UP000494206">
    <property type="component" value="Unassembled WGS sequence"/>
</dbReference>
<dbReference type="InterPro" id="IPR008594">
    <property type="entry name" value="DcpS/DCS2"/>
</dbReference>
<feature type="binding site" evidence="12">
    <location>
        <begin position="241"/>
        <end position="252"/>
    </location>
    <ligand>
        <name>substrate</name>
    </ligand>
</feature>
<evidence type="ECO:0000256" key="3">
    <source>
        <dbReference type="ARBA" id="ARBA00012520"/>
    </source>
</evidence>
<dbReference type="FunFam" id="3.30.428.10:FF:000006">
    <property type="entry name" value="m7GpppX diphosphatase"/>
    <property type="match status" value="1"/>
</dbReference>
<comment type="caution">
    <text evidence="13">The sequence shown here is derived from an EMBL/GenBank/DDBJ whole genome shotgun (WGS) entry which is preliminary data.</text>
</comment>
<dbReference type="FunFam" id="3.30.200.40:FF:000003">
    <property type="entry name" value="m7GpppX diphosphatase"/>
    <property type="match status" value="1"/>
</dbReference>
<evidence type="ECO:0000256" key="11">
    <source>
        <dbReference type="PIRSR" id="PIRSR028973-1"/>
    </source>
</evidence>
<keyword evidence="14" id="KW-1185">Reference proteome</keyword>
<evidence type="ECO:0000256" key="8">
    <source>
        <dbReference type="ARBA" id="ARBA00050148"/>
    </source>
</evidence>
<evidence type="ECO:0000256" key="12">
    <source>
        <dbReference type="PIRSR" id="PIRSR028973-2"/>
    </source>
</evidence>
<dbReference type="GO" id="GO:0000932">
    <property type="term" value="C:P-body"/>
    <property type="evidence" value="ECO:0007669"/>
    <property type="project" value="TreeGrafter"/>
</dbReference>
<keyword evidence="10" id="KW-0507">mRNA processing</keyword>
<feature type="active site" description="Nucleophile" evidence="11">
    <location>
        <position position="250"/>
    </location>
</feature>
<feature type="binding site" evidence="12">
    <location>
        <position position="158"/>
    </location>
    <ligand>
        <name>substrate</name>
    </ligand>
</feature>
<sequence length="313" mass="36279">MPVDVETPEPANSTEKLAQEWLANATFEELLATDSSHKSIFLLLTHQNGEKGILLANKSPFPENETAITNILNNAKLKEISKNDIFGSYEIEIPSDLNLLKCQLIYPATDRLISKYRQEEKYIIHETPENYQKITKAYIEKYQLNLNWVYNCLEKKSEVDKIIYEDDDKTNGFILLQDIKWDGKTIENLYVLAICHQHGLKSVRDLTADHLPLLENIRDKSLEAIENKYGLRKDQIKCYFHYQPTFYHLHVHFINLKYDAPASTTMSAILLDDVINNLKICPQFYELATLTFTRRHSDQLMTMYREAGAAEKA</sequence>
<accession>A0A8S1EB17</accession>
<feature type="binding site" evidence="12">
    <location>
        <position position="148"/>
    </location>
    <ligand>
        <name>substrate</name>
    </ligand>
</feature>
<keyword evidence="6 10" id="KW-0539">Nucleus</keyword>
<evidence type="ECO:0000313" key="14">
    <source>
        <dbReference type="Proteomes" id="UP000494206"/>
    </source>
</evidence>
<gene>
    <name evidence="13" type="ORF">CBOVIS_LOCUS276</name>
</gene>
<dbReference type="GO" id="GO:0000290">
    <property type="term" value="P:deadenylation-dependent decapping of nuclear-transcribed mRNA"/>
    <property type="evidence" value="ECO:0007669"/>
    <property type="project" value="UniProtKB-UniRule"/>
</dbReference>
<comment type="function">
    <text evidence="10">Decapping scavenger enzyme that catalyzes the cleavage of a residual cap structure following the degradation of mRNAs by the 3'-&gt;5' exosome-mediated mRNA decay pathway.</text>
</comment>
<dbReference type="Gene3D" id="3.30.200.40">
    <property type="entry name" value="Scavenger mRNA decapping enzyme, N-terminal domain"/>
    <property type="match status" value="1"/>
</dbReference>
<proteinExistence type="inferred from homology"/>
<dbReference type="PIRSF" id="PIRSF028973">
    <property type="entry name" value="Scavenger_mRNA_decap_enz"/>
    <property type="match status" value="1"/>
</dbReference>
<evidence type="ECO:0000256" key="6">
    <source>
        <dbReference type="ARBA" id="ARBA00023242"/>
    </source>
</evidence>
<organism evidence="13 14">
    <name type="scientific">Caenorhabditis bovis</name>
    <dbReference type="NCBI Taxonomy" id="2654633"/>
    <lineage>
        <taxon>Eukaryota</taxon>
        <taxon>Metazoa</taxon>
        <taxon>Ecdysozoa</taxon>
        <taxon>Nematoda</taxon>
        <taxon>Chromadorea</taxon>
        <taxon>Rhabditida</taxon>
        <taxon>Rhabditina</taxon>
        <taxon>Rhabditomorpha</taxon>
        <taxon>Rhabditoidea</taxon>
        <taxon>Rhabditidae</taxon>
        <taxon>Peloderinae</taxon>
        <taxon>Caenorhabditis</taxon>
    </lineage>
</organism>